<evidence type="ECO:0000259" key="3">
    <source>
        <dbReference type="PROSITE" id="PS50004"/>
    </source>
</evidence>
<dbReference type="PANTHER" id="PTHR45911">
    <property type="entry name" value="C2 DOMAIN-CONTAINING PROTEIN"/>
    <property type="match status" value="1"/>
</dbReference>
<name>A0ABN8RST7_9CNID</name>
<comment type="caution">
    <text evidence="4">The sequence shown here is derived from an EMBL/GenBank/DDBJ whole genome shotgun (WGS) entry which is preliminary data.</text>
</comment>
<dbReference type="SMART" id="SM00239">
    <property type="entry name" value="C2"/>
    <property type="match status" value="1"/>
</dbReference>
<reference evidence="4 5" key="1">
    <citation type="submission" date="2022-05" db="EMBL/GenBank/DDBJ databases">
        <authorList>
            <consortium name="Genoscope - CEA"/>
            <person name="William W."/>
        </authorList>
    </citation>
    <scope>NUCLEOTIDE SEQUENCE [LARGE SCALE GENOMIC DNA]</scope>
</reference>
<organism evidence="4 5">
    <name type="scientific">Porites evermanni</name>
    <dbReference type="NCBI Taxonomy" id="104178"/>
    <lineage>
        <taxon>Eukaryota</taxon>
        <taxon>Metazoa</taxon>
        <taxon>Cnidaria</taxon>
        <taxon>Anthozoa</taxon>
        <taxon>Hexacorallia</taxon>
        <taxon>Scleractinia</taxon>
        <taxon>Fungiina</taxon>
        <taxon>Poritidae</taxon>
        <taxon>Porites</taxon>
    </lineage>
</organism>
<evidence type="ECO:0000313" key="4">
    <source>
        <dbReference type="EMBL" id="CAH3182550.1"/>
    </source>
</evidence>
<keyword evidence="2" id="KW-0106">Calcium</keyword>
<sequence length="403" mass="46268">MSATPLGTFVDGGLVAALNGLFTTYRNFTDLRIRYYDTVSANKFPTTVDGLIEQIRNFPAQMAQIQQGIPLEYELVPVSEIGLTGPLMVQHEVQPEDLLDRFDDLRRASGLAKKYLSIASATPANDFVKFLNEATGVKRAMKKAIRNLHRDKGERLLNESIQAYDKALGGQMNFVGKFVIEWRRLTRGIKKKLLLEITVLCGRGIKRNDPGKHSDPYVKLIQKSANGRRTTTRTEAKKSTQNPKWDDEVFHYILDPNVQHTLGELLFSFECYHLFVFLTPLRRGPFLVLLVIYETREGYPILFMHRIRIELSALLFPFSLFSLRLADLFFSLSFLFIFIEIQLMDEDPAVDDSLGTKEFKLSNLPIGIKVNQTFKFDNQHFVFVLMETSERAIKMLGNYFQFR</sequence>
<accession>A0ABN8RST7</accession>
<keyword evidence="5" id="KW-1185">Reference proteome</keyword>
<evidence type="ECO:0000256" key="1">
    <source>
        <dbReference type="ARBA" id="ARBA00022723"/>
    </source>
</evidence>
<protein>
    <recommendedName>
        <fullName evidence="3">C2 domain-containing protein</fullName>
    </recommendedName>
</protein>
<evidence type="ECO:0000313" key="5">
    <source>
        <dbReference type="Proteomes" id="UP001159427"/>
    </source>
</evidence>
<dbReference type="Proteomes" id="UP001159427">
    <property type="component" value="Unassembled WGS sequence"/>
</dbReference>
<dbReference type="EMBL" id="CALNXI010002073">
    <property type="protein sequence ID" value="CAH3182550.1"/>
    <property type="molecule type" value="Genomic_DNA"/>
</dbReference>
<gene>
    <name evidence="4" type="ORF">PEVE_00014268</name>
</gene>
<keyword evidence="1" id="KW-0479">Metal-binding</keyword>
<proteinExistence type="predicted"/>
<dbReference type="InterPro" id="IPR035892">
    <property type="entry name" value="C2_domain_sf"/>
</dbReference>
<feature type="non-terminal residue" evidence="4">
    <location>
        <position position="403"/>
    </location>
</feature>
<feature type="domain" description="C2" evidence="3">
    <location>
        <begin position="174"/>
        <end position="303"/>
    </location>
</feature>
<evidence type="ECO:0000256" key="2">
    <source>
        <dbReference type="ARBA" id="ARBA00022837"/>
    </source>
</evidence>
<dbReference type="Pfam" id="PF00168">
    <property type="entry name" value="C2"/>
    <property type="match status" value="1"/>
</dbReference>
<dbReference type="PANTHER" id="PTHR45911:SF4">
    <property type="entry name" value="MULTIPLE C2 AND TRANSMEMBRANE DOMAIN-CONTAINING PROTEIN"/>
    <property type="match status" value="1"/>
</dbReference>
<dbReference type="SUPFAM" id="SSF49562">
    <property type="entry name" value="C2 domain (Calcium/lipid-binding domain, CaLB)"/>
    <property type="match status" value="1"/>
</dbReference>
<dbReference type="PROSITE" id="PS50004">
    <property type="entry name" value="C2"/>
    <property type="match status" value="1"/>
</dbReference>
<dbReference type="InterPro" id="IPR000008">
    <property type="entry name" value="C2_dom"/>
</dbReference>
<dbReference type="Gene3D" id="2.60.40.150">
    <property type="entry name" value="C2 domain"/>
    <property type="match status" value="1"/>
</dbReference>